<reference evidence="2" key="1">
    <citation type="submission" date="2018-01" db="EMBL/GenBank/DDBJ databases">
        <title>An insight into the sialome of Amazonian anophelines.</title>
        <authorList>
            <person name="Ribeiro J.M."/>
            <person name="Scarpassa V."/>
            <person name="Calvo E."/>
        </authorList>
    </citation>
    <scope>NUCLEOTIDE SEQUENCE</scope>
    <source>
        <tissue evidence="2">Salivary glands</tissue>
    </source>
</reference>
<organism evidence="2">
    <name type="scientific">Anopheles marajoara</name>
    <dbReference type="NCBI Taxonomy" id="58244"/>
    <lineage>
        <taxon>Eukaryota</taxon>
        <taxon>Metazoa</taxon>
        <taxon>Ecdysozoa</taxon>
        <taxon>Arthropoda</taxon>
        <taxon>Hexapoda</taxon>
        <taxon>Insecta</taxon>
        <taxon>Pterygota</taxon>
        <taxon>Neoptera</taxon>
        <taxon>Endopterygota</taxon>
        <taxon>Diptera</taxon>
        <taxon>Nematocera</taxon>
        <taxon>Culicoidea</taxon>
        <taxon>Culicidae</taxon>
        <taxon>Anophelinae</taxon>
        <taxon>Anopheles</taxon>
    </lineage>
</organism>
<evidence type="ECO:0000256" key="1">
    <source>
        <dbReference type="SAM" id="SignalP"/>
    </source>
</evidence>
<keyword evidence="1" id="KW-0732">Signal</keyword>
<accession>A0A2M4C6U2</accession>
<proteinExistence type="predicted"/>
<sequence length="140" mass="15739">MVVLVVVMLLAAVSTAERECYRSHTVTCTVRYCVICANRARRSSARSAHCGSTRTTRAFPCRAYSTAPRTRSSRYSRAGNWVRSTSRRASIVPSRTRRQSNAMQWKHRPAFAKRCATSYWLRKIANGHCSSGWTSSGSRS</sequence>
<feature type="signal peptide" evidence="1">
    <location>
        <begin position="1"/>
        <end position="16"/>
    </location>
</feature>
<dbReference type="EMBL" id="GGFJ01011814">
    <property type="protein sequence ID" value="MBW60955.1"/>
    <property type="molecule type" value="Transcribed_RNA"/>
</dbReference>
<feature type="chain" id="PRO_5014850337" evidence="1">
    <location>
        <begin position="17"/>
        <end position="140"/>
    </location>
</feature>
<dbReference type="AlphaFoldDB" id="A0A2M4C6U2"/>
<evidence type="ECO:0000313" key="2">
    <source>
        <dbReference type="EMBL" id="MBW60955.1"/>
    </source>
</evidence>
<name>A0A2M4C6U2_9DIPT</name>
<protein>
    <submittedName>
        <fullName evidence="2">Putative secreted protein</fullName>
    </submittedName>
</protein>